<name>A0A915LQL3_MELJA</name>
<dbReference type="Gene3D" id="3.40.50.300">
    <property type="entry name" value="P-loop containing nucleotide triphosphate hydrolases"/>
    <property type="match status" value="1"/>
</dbReference>
<dbReference type="InterPro" id="IPR000850">
    <property type="entry name" value="Adenylat/UMP-CMP_kin"/>
</dbReference>
<dbReference type="SUPFAM" id="SSF52540">
    <property type="entry name" value="P-loop containing nucleoside triphosphate hydrolases"/>
    <property type="match status" value="1"/>
</dbReference>
<sequence length="79" mass="9120">MFRGQTSGREDDNEETIRNRLRTFYEATKPVVEYYEGKGKLAKINAEGTINDIFAEICRANRRSCGVKQGRLFLLSNSW</sequence>
<organism evidence="5 6">
    <name type="scientific">Meloidogyne javanica</name>
    <name type="common">Root-knot nematode worm</name>
    <dbReference type="NCBI Taxonomy" id="6303"/>
    <lineage>
        <taxon>Eukaryota</taxon>
        <taxon>Metazoa</taxon>
        <taxon>Ecdysozoa</taxon>
        <taxon>Nematoda</taxon>
        <taxon>Chromadorea</taxon>
        <taxon>Rhabditida</taxon>
        <taxon>Tylenchina</taxon>
        <taxon>Tylenchomorpha</taxon>
        <taxon>Tylenchoidea</taxon>
        <taxon>Meloidogynidae</taxon>
        <taxon>Meloidogyninae</taxon>
        <taxon>Meloidogyne</taxon>
        <taxon>Meloidogyne incognita group</taxon>
    </lineage>
</organism>
<evidence type="ECO:0000313" key="5">
    <source>
        <dbReference type="Proteomes" id="UP000887561"/>
    </source>
</evidence>
<protein>
    <submittedName>
        <fullName evidence="6">Adenylate kinase</fullName>
    </submittedName>
</protein>
<evidence type="ECO:0000256" key="2">
    <source>
        <dbReference type="ARBA" id="ARBA00022741"/>
    </source>
</evidence>
<dbReference type="GO" id="GO:0019205">
    <property type="term" value="F:nucleobase-containing compound kinase activity"/>
    <property type="evidence" value="ECO:0007669"/>
    <property type="project" value="InterPro"/>
</dbReference>
<dbReference type="PANTHER" id="PTHR23359">
    <property type="entry name" value="NUCLEOTIDE KINASE"/>
    <property type="match status" value="1"/>
</dbReference>
<evidence type="ECO:0000256" key="4">
    <source>
        <dbReference type="RuleBase" id="RU003330"/>
    </source>
</evidence>
<dbReference type="InterPro" id="IPR027417">
    <property type="entry name" value="P-loop_NTPase"/>
</dbReference>
<evidence type="ECO:0000256" key="3">
    <source>
        <dbReference type="ARBA" id="ARBA00022777"/>
    </source>
</evidence>
<reference evidence="6" key="1">
    <citation type="submission" date="2022-11" db="UniProtKB">
        <authorList>
            <consortium name="WormBaseParasite"/>
        </authorList>
    </citation>
    <scope>IDENTIFICATION</scope>
</reference>
<dbReference type="WBParaSite" id="scaffold14392_cov302.g17433">
    <property type="protein sequence ID" value="scaffold14392_cov302.g17433"/>
    <property type="gene ID" value="scaffold14392_cov302.g17433"/>
</dbReference>
<dbReference type="PRINTS" id="PR00094">
    <property type="entry name" value="ADENYLTKNASE"/>
</dbReference>
<dbReference type="Proteomes" id="UP000887561">
    <property type="component" value="Unplaced"/>
</dbReference>
<dbReference type="AlphaFoldDB" id="A0A915LQL3"/>
<keyword evidence="5" id="KW-1185">Reference proteome</keyword>
<dbReference type="GO" id="GO:0006139">
    <property type="term" value="P:nucleobase-containing compound metabolic process"/>
    <property type="evidence" value="ECO:0007669"/>
    <property type="project" value="InterPro"/>
</dbReference>
<accession>A0A915LQL3</accession>
<dbReference type="Pfam" id="PF00406">
    <property type="entry name" value="ADK"/>
    <property type="match status" value="1"/>
</dbReference>
<keyword evidence="3 4" id="KW-0418">Kinase</keyword>
<keyword evidence="2" id="KW-0547">Nucleotide-binding</keyword>
<dbReference type="GO" id="GO:0005524">
    <property type="term" value="F:ATP binding"/>
    <property type="evidence" value="ECO:0007669"/>
    <property type="project" value="InterPro"/>
</dbReference>
<proteinExistence type="inferred from homology"/>
<evidence type="ECO:0000313" key="6">
    <source>
        <dbReference type="WBParaSite" id="scaffold14392_cov302.g17433"/>
    </source>
</evidence>
<keyword evidence="1 4" id="KW-0808">Transferase</keyword>
<evidence type="ECO:0000256" key="1">
    <source>
        <dbReference type="ARBA" id="ARBA00022679"/>
    </source>
</evidence>
<comment type="similarity">
    <text evidence="4">Belongs to the adenylate kinase family.</text>
</comment>